<dbReference type="GO" id="GO:0003941">
    <property type="term" value="F:L-serine ammonia-lyase activity"/>
    <property type="evidence" value="ECO:0007669"/>
    <property type="project" value="UniProtKB-UniRule"/>
</dbReference>
<dbReference type="InterPro" id="IPR029009">
    <property type="entry name" value="ASB_dom_sf"/>
</dbReference>
<evidence type="ECO:0000256" key="4">
    <source>
        <dbReference type="ARBA" id="ARBA00022432"/>
    </source>
</evidence>
<keyword evidence="9 11" id="KW-0456">Lyase</keyword>
<dbReference type="InterPro" id="IPR051318">
    <property type="entry name" value="Fe-S_L-Ser"/>
</dbReference>
<keyword evidence="4 11" id="KW-0312">Gluconeogenesis</keyword>
<comment type="similarity">
    <text evidence="3 11">Belongs to the iron-sulfur dependent L-serine dehydratase family.</text>
</comment>
<name>A0A3P3XQL5_9SPIR</name>
<dbReference type="PANTHER" id="PTHR30182:SF1">
    <property type="entry name" value="L-SERINE DEHYDRATASE 1"/>
    <property type="match status" value="1"/>
</dbReference>
<dbReference type="Gene3D" id="3.30.1330.90">
    <property type="entry name" value="D-3-phosphoglycerate dehydrogenase, domain 3"/>
    <property type="match status" value="1"/>
</dbReference>
<keyword evidence="5 11" id="KW-0004">4Fe-4S</keyword>
<dbReference type="AlphaFoldDB" id="A0A3P3XQL5"/>
<evidence type="ECO:0000256" key="7">
    <source>
        <dbReference type="ARBA" id="ARBA00023004"/>
    </source>
</evidence>
<reference evidence="14" key="1">
    <citation type="submission" date="2017-02" db="EMBL/GenBank/DDBJ databases">
        <authorList>
            <person name="Regsiter A."/>
            <person name="William W."/>
        </authorList>
    </citation>
    <scope>NUCLEOTIDE SEQUENCE</scope>
    <source>
        <strain evidence="14">BdmA 4</strain>
    </source>
</reference>
<evidence type="ECO:0000256" key="11">
    <source>
        <dbReference type="RuleBase" id="RU366059"/>
    </source>
</evidence>
<keyword evidence="8 11" id="KW-0411">Iron-sulfur</keyword>
<sequence>MDDTNRLVSLFDTLGPIMTGPSSSHTAGVLRIGRMGRMLFGGTPEQIDLYFYGHALAQTYKGHLGDSAIVAGLLGHSEDYPALKYSLQEAEHQGISVACHTELASKRDPNTVDMRLRRGDKEVRVVGITLGGGEIEITELEQFPIHLKGDEVGVLILVNSYFDDAQLHKLYEGEHRRISVSKKGDETLYTCLLDTPLLPEEIEHLRAWNGVVAVYALEPILDYRLRDAVPLFSTVEGMLAMGEKEGASIPQLAIMYERRRSGLSESEIRARIGKIWQKMKESLAAGAGGNNTMLAGFIPGNNGWKMLRAVDEGITLSGPTLGKAIGRAIAVMETNACAKCVVAAPTAGSCGVLPGVLTTAAENLKADETTVHDALLSAAMMGTLVSMRASLSGTKGGCQAEIGVASAMAASALVQLAGGSARQVTHAMALAIKNILGLICDPVAGPVEIPCIKRNSIGVANAFATADMSLAGIESAIPPDEVIDALVNTQKLLPSALKGTMIGGLGSTPTAQRLKKEWDARVRVARE</sequence>
<evidence type="ECO:0000256" key="9">
    <source>
        <dbReference type="ARBA" id="ARBA00023239"/>
    </source>
</evidence>
<dbReference type="InterPro" id="IPR005130">
    <property type="entry name" value="Ser_deHydtase-like_asu"/>
</dbReference>
<dbReference type="InterPro" id="IPR005131">
    <property type="entry name" value="Ser_deHydtase_bsu"/>
</dbReference>
<comment type="cofactor">
    <cofactor evidence="1 11">
        <name>[4Fe-4S] cluster</name>
        <dbReference type="ChEBI" id="CHEBI:49883"/>
    </cofactor>
</comment>
<dbReference type="Pfam" id="PF03313">
    <property type="entry name" value="SDH_alpha"/>
    <property type="match status" value="1"/>
</dbReference>
<evidence type="ECO:0000256" key="10">
    <source>
        <dbReference type="ARBA" id="ARBA00049406"/>
    </source>
</evidence>
<accession>A0A3P3XQL5</accession>
<dbReference type="GO" id="GO:0051539">
    <property type="term" value="F:4 iron, 4 sulfur cluster binding"/>
    <property type="evidence" value="ECO:0007669"/>
    <property type="project" value="UniProtKB-UniRule"/>
</dbReference>
<protein>
    <recommendedName>
        <fullName evidence="11">L-serine dehydratase</fullName>
        <ecNumber evidence="11">4.3.1.17</ecNumber>
    </recommendedName>
</protein>
<dbReference type="NCBIfam" id="TIGR00718">
    <property type="entry name" value="sda_alpha"/>
    <property type="match status" value="1"/>
</dbReference>
<dbReference type="EMBL" id="FWDO01000005">
    <property type="protein sequence ID" value="SLM18520.1"/>
    <property type="molecule type" value="Genomic_DNA"/>
</dbReference>
<dbReference type="InterPro" id="IPR004642">
    <property type="entry name" value="Ser_deHydtase_asu"/>
</dbReference>
<evidence type="ECO:0000256" key="5">
    <source>
        <dbReference type="ARBA" id="ARBA00022485"/>
    </source>
</evidence>
<gene>
    <name evidence="14" type="ORF">SPIRO4BDMA_50035</name>
</gene>
<comment type="catalytic activity">
    <reaction evidence="10 11">
        <text>L-serine = pyruvate + NH4(+)</text>
        <dbReference type="Rhea" id="RHEA:19169"/>
        <dbReference type="ChEBI" id="CHEBI:15361"/>
        <dbReference type="ChEBI" id="CHEBI:28938"/>
        <dbReference type="ChEBI" id="CHEBI:33384"/>
        <dbReference type="EC" id="4.3.1.17"/>
    </reaction>
</comment>
<evidence type="ECO:0000256" key="6">
    <source>
        <dbReference type="ARBA" id="ARBA00022723"/>
    </source>
</evidence>
<keyword evidence="7 11" id="KW-0408">Iron</keyword>
<evidence type="ECO:0000256" key="3">
    <source>
        <dbReference type="ARBA" id="ARBA00008636"/>
    </source>
</evidence>
<dbReference type="GO" id="GO:0046872">
    <property type="term" value="F:metal ion binding"/>
    <property type="evidence" value="ECO:0007669"/>
    <property type="project" value="UniProtKB-KW"/>
</dbReference>
<dbReference type="EC" id="4.3.1.17" evidence="11"/>
<dbReference type="Pfam" id="PF03315">
    <property type="entry name" value="SDH_beta"/>
    <property type="match status" value="1"/>
</dbReference>
<proteinExistence type="inferred from homology"/>
<dbReference type="GO" id="GO:0006094">
    <property type="term" value="P:gluconeogenesis"/>
    <property type="evidence" value="ECO:0007669"/>
    <property type="project" value="UniProtKB-KW"/>
</dbReference>
<evidence type="ECO:0000256" key="2">
    <source>
        <dbReference type="ARBA" id="ARBA00004742"/>
    </source>
</evidence>
<evidence type="ECO:0000259" key="13">
    <source>
        <dbReference type="Pfam" id="PF03315"/>
    </source>
</evidence>
<feature type="domain" description="Serine dehydratase beta chain" evidence="13">
    <location>
        <begin position="16"/>
        <end position="79"/>
    </location>
</feature>
<dbReference type="SUPFAM" id="SSF143548">
    <property type="entry name" value="Serine metabolism enzymes domain"/>
    <property type="match status" value="1"/>
</dbReference>
<organism evidence="14">
    <name type="scientific">uncultured spirochete</name>
    <dbReference type="NCBI Taxonomy" id="156406"/>
    <lineage>
        <taxon>Bacteria</taxon>
        <taxon>Pseudomonadati</taxon>
        <taxon>Spirochaetota</taxon>
        <taxon>Spirochaetia</taxon>
        <taxon>Spirochaetales</taxon>
        <taxon>environmental samples</taxon>
    </lineage>
</organism>
<keyword evidence="6 11" id="KW-0479">Metal-binding</keyword>
<evidence type="ECO:0000259" key="12">
    <source>
        <dbReference type="Pfam" id="PF03313"/>
    </source>
</evidence>
<evidence type="ECO:0000256" key="1">
    <source>
        <dbReference type="ARBA" id="ARBA00001966"/>
    </source>
</evidence>
<evidence type="ECO:0000313" key="14">
    <source>
        <dbReference type="EMBL" id="SLM18520.1"/>
    </source>
</evidence>
<evidence type="ECO:0000256" key="8">
    <source>
        <dbReference type="ARBA" id="ARBA00023014"/>
    </source>
</evidence>
<dbReference type="PANTHER" id="PTHR30182">
    <property type="entry name" value="L-SERINE DEHYDRATASE"/>
    <property type="match status" value="1"/>
</dbReference>
<feature type="domain" description="Serine dehydratase-like alpha subunit" evidence="12">
    <location>
        <begin position="245"/>
        <end position="505"/>
    </location>
</feature>
<comment type="pathway">
    <text evidence="2">Carbohydrate biosynthesis; gluconeogenesis.</text>
</comment>